<evidence type="ECO:0008006" key="3">
    <source>
        <dbReference type="Google" id="ProtNLM"/>
    </source>
</evidence>
<reference evidence="1" key="1">
    <citation type="submission" date="2020-08" db="EMBL/GenBank/DDBJ databases">
        <title>Genome public.</title>
        <authorList>
            <person name="Liu C."/>
            <person name="Sun Q."/>
        </authorList>
    </citation>
    <scope>NUCLEOTIDE SEQUENCE</scope>
    <source>
        <strain evidence="1">NSJ-53</strain>
    </source>
</reference>
<dbReference type="GO" id="GO:0051539">
    <property type="term" value="F:4 iron, 4 sulfur cluster binding"/>
    <property type="evidence" value="ECO:0007669"/>
    <property type="project" value="TreeGrafter"/>
</dbReference>
<dbReference type="SUPFAM" id="SSF102114">
    <property type="entry name" value="Radical SAM enzymes"/>
    <property type="match status" value="1"/>
</dbReference>
<dbReference type="PANTHER" id="PTHR37822">
    <property type="entry name" value="SPORE PHOTOPRODUCT LYASE-RELATED"/>
    <property type="match status" value="1"/>
</dbReference>
<dbReference type="GO" id="GO:0042601">
    <property type="term" value="C:endospore-forming forespore"/>
    <property type="evidence" value="ECO:0007669"/>
    <property type="project" value="TreeGrafter"/>
</dbReference>
<dbReference type="GO" id="GO:0003913">
    <property type="term" value="F:DNA photolyase activity"/>
    <property type="evidence" value="ECO:0007669"/>
    <property type="project" value="TreeGrafter"/>
</dbReference>
<dbReference type="EMBL" id="JACRSR010000001">
    <property type="protein sequence ID" value="MBC8530396.1"/>
    <property type="molecule type" value="Genomic_DNA"/>
</dbReference>
<dbReference type="InterPro" id="IPR058240">
    <property type="entry name" value="rSAM_sf"/>
</dbReference>
<dbReference type="Gene3D" id="3.40.50.12110">
    <property type="match status" value="1"/>
</dbReference>
<dbReference type="RefSeq" id="WP_249314300.1">
    <property type="nucleotide sequence ID" value="NZ_JACRSR010000001.1"/>
</dbReference>
<dbReference type="AlphaFoldDB" id="A0A926D368"/>
<comment type="caution">
    <text evidence="1">The sequence shown here is derived from an EMBL/GenBank/DDBJ whole genome shotgun (WGS) entry which is preliminary data.</text>
</comment>
<protein>
    <recommendedName>
        <fullName evidence="3">DNA photolyase</fullName>
    </recommendedName>
</protein>
<evidence type="ECO:0000313" key="1">
    <source>
        <dbReference type="EMBL" id="MBC8530396.1"/>
    </source>
</evidence>
<gene>
    <name evidence="1" type="ORF">H8696_00865</name>
</gene>
<name>A0A926D368_9FIRM</name>
<dbReference type="InterPro" id="IPR049539">
    <property type="entry name" value="SPL"/>
</dbReference>
<accession>A0A926D368</accession>
<dbReference type="Proteomes" id="UP000623172">
    <property type="component" value="Unassembled WGS sequence"/>
</dbReference>
<organism evidence="1 2">
    <name type="scientific">Gehongia tenuis</name>
    <dbReference type="NCBI Taxonomy" id="2763655"/>
    <lineage>
        <taxon>Bacteria</taxon>
        <taxon>Bacillati</taxon>
        <taxon>Bacillota</taxon>
        <taxon>Clostridia</taxon>
        <taxon>Christensenellales</taxon>
        <taxon>Christensenellaceae</taxon>
        <taxon>Gehongia</taxon>
    </lineage>
</organism>
<sequence length="322" mass="35522">MSPLKTLPPFHTVYVERALLDHRPTRTVIARLPRARVVEVDAYQDVFLRPRQDVVLQKAAPALILARREALLYPLSPLCEAYGAERPHYASTLWGCPYDCGFCFLKGMFGSGHVVAFMNLEDCFAEAEAKGADAVFASFEGDALALSALLPHAAAFVRFAAEHGNVKVELRTRSARIAPLLEGPPLPNLIPAFSLLPESLSSWERGAPSLAARLRAARALQCHGYPVRLCLEPLLGSPAEELALVDAIRRALDPKLILDVNLAPFRMAREQFRRLEPLLPESLPVRESGGVVRLPFGHLAALRAALGRFLPEAKIYIEEERI</sequence>
<proteinExistence type="predicted"/>
<keyword evidence="2" id="KW-1185">Reference proteome</keyword>
<dbReference type="GO" id="GO:1904047">
    <property type="term" value="F:S-adenosyl-L-methionine binding"/>
    <property type="evidence" value="ECO:0007669"/>
    <property type="project" value="TreeGrafter"/>
</dbReference>
<dbReference type="PANTHER" id="PTHR37822:SF2">
    <property type="entry name" value="SPORE PHOTOPRODUCT LYASE"/>
    <property type="match status" value="1"/>
</dbReference>
<dbReference type="Gene3D" id="3.80.30.30">
    <property type="match status" value="1"/>
</dbReference>
<evidence type="ECO:0000313" key="2">
    <source>
        <dbReference type="Proteomes" id="UP000623172"/>
    </source>
</evidence>